<reference evidence="2 3" key="1">
    <citation type="journal article" date="2024" name="IMA Fungus">
        <title>IMA Genome - F19 : A genome assembly and annotation guide to empower mycologists, including annotated draft genome sequences of Ceratocystis pirilliformis, Diaporthe australafricana, Fusarium ophioides, Paecilomyces lecythidis, and Sporothrix stenoceras.</title>
        <authorList>
            <person name="Aylward J."/>
            <person name="Wilson A.M."/>
            <person name="Visagie C.M."/>
            <person name="Spraker J."/>
            <person name="Barnes I."/>
            <person name="Buitendag C."/>
            <person name="Ceriani C."/>
            <person name="Del Mar Angel L."/>
            <person name="du Plessis D."/>
            <person name="Fuchs T."/>
            <person name="Gasser K."/>
            <person name="Kramer D."/>
            <person name="Li W."/>
            <person name="Munsamy K."/>
            <person name="Piso A."/>
            <person name="Price J.L."/>
            <person name="Sonnekus B."/>
            <person name="Thomas C."/>
            <person name="van der Nest A."/>
            <person name="van Dijk A."/>
            <person name="van Heerden A."/>
            <person name="van Vuuren N."/>
            <person name="Yilmaz N."/>
            <person name="Duong T.A."/>
            <person name="van der Merwe N.A."/>
            <person name="Wingfield M.J."/>
            <person name="Wingfield B.D."/>
        </authorList>
    </citation>
    <scope>NUCLEOTIDE SEQUENCE [LARGE SCALE GENOMIC DNA]</scope>
    <source>
        <strain evidence="2 3">CMW 12675</strain>
    </source>
</reference>
<evidence type="ECO:0000313" key="3">
    <source>
        <dbReference type="Proteomes" id="UP001583280"/>
    </source>
</evidence>
<feature type="compositionally biased region" description="Polar residues" evidence="1">
    <location>
        <begin position="238"/>
        <end position="247"/>
    </location>
</feature>
<evidence type="ECO:0000256" key="1">
    <source>
        <dbReference type="SAM" id="MobiDB-lite"/>
    </source>
</evidence>
<dbReference type="EMBL" id="JAWDJO010000127">
    <property type="protein sequence ID" value="KAL1892589.1"/>
    <property type="molecule type" value="Genomic_DNA"/>
</dbReference>
<accession>A0ABR3YXB6</accession>
<feature type="compositionally biased region" description="Low complexity" evidence="1">
    <location>
        <begin position="195"/>
        <end position="210"/>
    </location>
</feature>
<comment type="caution">
    <text evidence="2">The sequence shown here is derived from an EMBL/GenBank/DDBJ whole genome shotgun (WGS) entry which is preliminary data.</text>
</comment>
<name>A0ABR3YXB6_9PEZI</name>
<feature type="region of interest" description="Disordered" evidence="1">
    <location>
        <begin position="142"/>
        <end position="294"/>
    </location>
</feature>
<dbReference type="Proteomes" id="UP001583280">
    <property type="component" value="Unassembled WGS sequence"/>
</dbReference>
<organism evidence="2 3">
    <name type="scientific">Ceratocystis pirilliformis</name>
    <dbReference type="NCBI Taxonomy" id="259994"/>
    <lineage>
        <taxon>Eukaryota</taxon>
        <taxon>Fungi</taxon>
        <taxon>Dikarya</taxon>
        <taxon>Ascomycota</taxon>
        <taxon>Pezizomycotina</taxon>
        <taxon>Sordariomycetes</taxon>
        <taxon>Hypocreomycetidae</taxon>
        <taxon>Microascales</taxon>
        <taxon>Ceratocystidaceae</taxon>
        <taxon>Ceratocystis</taxon>
    </lineage>
</organism>
<feature type="compositionally biased region" description="Basic and acidic residues" evidence="1">
    <location>
        <begin position="145"/>
        <end position="165"/>
    </location>
</feature>
<evidence type="ECO:0000313" key="2">
    <source>
        <dbReference type="EMBL" id="KAL1892589.1"/>
    </source>
</evidence>
<feature type="compositionally biased region" description="Basic and acidic residues" evidence="1">
    <location>
        <begin position="481"/>
        <end position="491"/>
    </location>
</feature>
<feature type="compositionally biased region" description="Pro residues" evidence="1">
    <location>
        <begin position="74"/>
        <end position="86"/>
    </location>
</feature>
<feature type="compositionally biased region" description="Polar residues" evidence="1">
    <location>
        <begin position="280"/>
        <end position="294"/>
    </location>
</feature>
<feature type="region of interest" description="Disordered" evidence="1">
    <location>
        <begin position="481"/>
        <end position="541"/>
    </location>
</feature>
<gene>
    <name evidence="2" type="ORF">Cpir12675_004477</name>
</gene>
<keyword evidence="3" id="KW-1185">Reference proteome</keyword>
<feature type="region of interest" description="Disordered" evidence="1">
    <location>
        <begin position="1"/>
        <end position="121"/>
    </location>
</feature>
<feature type="compositionally biased region" description="Low complexity" evidence="1">
    <location>
        <begin position="37"/>
        <end position="62"/>
    </location>
</feature>
<feature type="region of interest" description="Disordered" evidence="1">
    <location>
        <begin position="429"/>
        <end position="465"/>
    </location>
</feature>
<proteinExistence type="predicted"/>
<sequence length="631" mass="67400">MSSHDSSSEAPKARNTSSVEPAPRSAPLYRAMPYPTTPKQLPKLVPKLPARPQGQQQQQQQQEKPAPLLEASQPFPPTAPLLPPSASPALGSPSRHGAQPQMFKKAKPRKKMASVALAKTSRWIMSDDLLHRFRKVEAQEILTEDQIRKLKQSREAAEKESRPTESEAAQDANSTETLADNAEGAGSSELSPKQTSVFPSSSPPSTSTLSQVPKRNQASASSLSSPPAPVVRHDFSAPSKSQNSNDAKSLPPTPRSPSLARHTALATIPEVTLTAPPGSSEPSPTTNSPFSTINPISPVSVLSASTSDGIESATPRNDSISSVTSAASAASQYEPSEDDEYIYFHGAPTSATTPTFRHGRIRISKAESGIRMSGENNLDWTAFQMAILGAGDWFSDLTSNDITSPVCEVGDVDDLADWFYGLNLPDCPEPSANDDAPPMMPPAITEVAPADADCPPPPYSASEYDAAGGKSARLYSALGKDPSEFNSEYHSDASPPPSLSSTPRSSDDIPRSSACIFPPAPTPRCQPSPYDGAPWSPPRHQKYSHQINLSVDSARNVRRPSATGGYPSPPRQLCMMASNESLVSLPQSPMPPIAKSPADEADFIPMGYNLGHDLGDFLRWEAQHVYASSPQ</sequence>
<feature type="compositionally biased region" description="Polar residues" evidence="1">
    <location>
        <begin position="1"/>
        <end position="19"/>
    </location>
</feature>
<protein>
    <submittedName>
        <fullName evidence="2">Uncharacterized protein</fullName>
    </submittedName>
</protein>